<accession>A0ACD1GYA8</accession>
<name>A0ACD1GYA8_9EURO</name>
<sequence length="412" mass="44196">MASTKGELPKVYIPAKQAQEYAESLLVENQVPPDNAATIARCLVEADLRGVDTHGLNRLPSYMERLRRGVMDAKATPSLDIKTPVVALVDGNNGFGFLAATAGMDFAISAAKTYGIGMASVKRSNHFGMGACYALQAAREGMMSLVFTNSSPAMAPWGSKAKIVGVSPLACGAPGGVEKPFILDMAPSTAARGKLYKAVRRSEKVPLDWALDADGFPTDDPAAALKGVMLPMGGPKGSALAIMMDVFSGVLSGSGFAGGVTGPYDPSRASDVGHLMIAIKPDVFLGIDEFKGRMDLLFQKITQSEKAPGVGRVYFPGEIEQLNQESRLKTGIPYVEEEIKALNEEARRAGSKQLVESADVRAEWYGDFAHQAAQQYERLGYIIDWFQTLAVSADCVLIDLEPMHLEFTAHRN</sequence>
<reference evidence="1" key="1">
    <citation type="submission" date="2018-02" db="EMBL/GenBank/DDBJ databases">
        <title>The genomes of Aspergillus section Nigri reveals drivers in fungal speciation.</title>
        <authorList>
            <consortium name="DOE Joint Genome Institute"/>
            <person name="Vesth T.C."/>
            <person name="Nybo J."/>
            <person name="Theobald S."/>
            <person name="Brandl J."/>
            <person name="Frisvad J.C."/>
            <person name="Nielsen K.F."/>
            <person name="Lyhne E.K."/>
            <person name="Kogle M.E."/>
            <person name="Kuo A."/>
            <person name="Riley R."/>
            <person name="Clum A."/>
            <person name="Nolan M."/>
            <person name="Lipzen A."/>
            <person name="Salamov A."/>
            <person name="Henrissat B."/>
            <person name="Wiebenga A."/>
            <person name="De vries R.P."/>
            <person name="Grigoriev I.V."/>
            <person name="Mortensen U.H."/>
            <person name="Andersen M.R."/>
            <person name="Baker S.E."/>
        </authorList>
    </citation>
    <scope>NUCLEOTIDE SEQUENCE</scope>
    <source>
        <strain evidence="1">CBS 121060</strain>
    </source>
</reference>
<evidence type="ECO:0000313" key="2">
    <source>
        <dbReference type="Proteomes" id="UP000249661"/>
    </source>
</evidence>
<proteinExistence type="predicted"/>
<protein>
    <submittedName>
        <fullName evidence="1">Malate/L-lactate dehydrogenase</fullName>
    </submittedName>
</protein>
<organism evidence="1 2">
    <name type="scientific">Aspergillus aculeatinus CBS 121060</name>
    <dbReference type="NCBI Taxonomy" id="1448322"/>
    <lineage>
        <taxon>Eukaryota</taxon>
        <taxon>Fungi</taxon>
        <taxon>Dikarya</taxon>
        <taxon>Ascomycota</taxon>
        <taxon>Pezizomycotina</taxon>
        <taxon>Eurotiomycetes</taxon>
        <taxon>Eurotiomycetidae</taxon>
        <taxon>Eurotiales</taxon>
        <taxon>Aspergillaceae</taxon>
        <taxon>Aspergillus</taxon>
        <taxon>Aspergillus subgen. Circumdati</taxon>
    </lineage>
</organism>
<dbReference type="Proteomes" id="UP000249661">
    <property type="component" value="Unassembled WGS sequence"/>
</dbReference>
<gene>
    <name evidence="1" type="ORF">BO66DRAFT_442130</name>
</gene>
<dbReference type="EMBL" id="KZ824983">
    <property type="protein sequence ID" value="RAH66330.1"/>
    <property type="molecule type" value="Genomic_DNA"/>
</dbReference>
<keyword evidence="2" id="KW-1185">Reference proteome</keyword>
<evidence type="ECO:0000313" key="1">
    <source>
        <dbReference type="EMBL" id="RAH66330.1"/>
    </source>
</evidence>